<organism evidence="1 2">
    <name type="scientific">Pleurodeles waltl</name>
    <name type="common">Iberian ribbed newt</name>
    <dbReference type="NCBI Taxonomy" id="8319"/>
    <lineage>
        <taxon>Eukaryota</taxon>
        <taxon>Metazoa</taxon>
        <taxon>Chordata</taxon>
        <taxon>Craniata</taxon>
        <taxon>Vertebrata</taxon>
        <taxon>Euteleostomi</taxon>
        <taxon>Amphibia</taxon>
        <taxon>Batrachia</taxon>
        <taxon>Caudata</taxon>
        <taxon>Salamandroidea</taxon>
        <taxon>Salamandridae</taxon>
        <taxon>Pleurodelinae</taxon>
        <taxon>Pleurodeles</taxon>
    </lineage>
</organism>
<proteinExistence type="predicted"/>
<protein>
    <submittedName>
        <fullName evidence="1">Uncharacterized protein</fullName>
    </submittedName>
</protein>
<keyword evidence="2" id="KW-1185">Reference proteome</keyword>
<sequence length="159" mass="18356">MLGDEGWQWKPKDIRSCGLLPILRMSRKMPEDEGWPRFDTKMQVGARFISAMIRAAAKTNCKIPDLFIKILHVRRRREAVYPRSHRQGVAEPVLKPNRRSSPCPRSYKGGLVRARLRLPVYAEKRPAQYFCENKTTKIEPVIKYFLAEGAAPGPCTFER</sequence>
<dbReference type="Proteomes" id="UP001066276">
    <property type="component" value="Chromosome 6"/>
</dbReference>
<name>A0AAV7R2Y1_PLEWA</name>
<accession>A0AAV7R2Y1</accession>
<evidence type="ECO:0000313" key="2">
    <source>
        <dbReference type="Proteomes" id="UP001066276"/>
    </source>
</evidence>
<reference evidence="1" key="1">
    <citation type="journal article" date="2022" name="bioRxiv">
        <title>Sequencing and chromosome-scale assembly of the giantPleurodeles waltlgenome.</title>
        <authorList>
            <person name="Brown T."/>
            <person name="Elewa A."/>
            <person name="Iarovenko S."/>
            <person name="Subramanian E."/>
            <person name="Araus A.J."/>
            <person name="Petzold A."/>
            <person name="Susuki M."/>
            <person name="Suzuki K.-i.T."/>
            <person name="Hayashi T."/>
            <person name="Toyoda A."/>
            <person name="Oliveira C."/>
            <person name="Osipova E."/>
            <person name="Leigh N.D."/>
            <person name="Simon A."/>
            <person name="Yun M.H."/>
        </authorList>
    </citation>
    <scope>NUCLEOTIDE SEQUENCE</scope>
    <source>
        <strain evidence="1">20211129_DDA</strain>
        <tissue evidence="1">Liver</tissue>
    </source>
</reference>
<dbReference type="EMBL" id="JANPWB010000010">
    <property type="protein sequence ID" value="KAJ1144995.1"/>
    <property type="molecule type" value="Genomic_DNA"/>
</dbReference>
<comment type="caution">
    <text evidence="1">The sequence shown here is derived from an EMBL/GenBank/DDBJ whole genome shotgun (WGS) entry which is preliminary data.</text>
</comment>
<evidence type="ECO:0000313" key="1">
    <source>
        <dbReference type="EMBL" id="KAJ1144995.1"/>
    </source>
</evidence>
<dbReference type="AlphaFoldDB" id="A0AAV7R2Y1"/>
<gene>
    <name evidence="1" type="ORF">NDU88_011287</name>
</gene>